<reference evidence="1 2" key="1">
    <citation type="submission" date="2017-05" db="EMBL/GenBank/DDBJ databases">
        <authorList>
            <person name="Varghese N."/>
            <person name="Submissions S."/>
        </authorList>
    </citation>
    <scope>NUCLEOTIDE SEQUENCE [LARGE SCALE GENOMIC DNA]</scope>
    <source>
        <strain evidence="1 2">DSM 15949</strain>
    </source>
</reference>
<sequence length="168" mass="18609">MLTRPKSVFSEIGTRAIENGLADPTISAFYEAIMSAPAGKTQEALKEFLPQLSLCSDKVSPLVPPPIFYVGRDSGQRHLFGDDWASPETSTTPLRTPDPDLERISAEAYMRALNDEPYYGYARTVVQAGSQSYEVAFERLIVTLRPSPVADYRICAYLGIIQDLQKTT</sequence>
<protein>
    <submittedName>
        <fullName evidence="1">Uncharacterized protein</fullName>
    </submittedName>
</protein>
<dbReference type="Proteomes" id="UP001157914">
    <property type="component" value="Unassembled WGS sequence"/>
</dbReference>
<evidence type="ECO:0000313" key="1">
    <source>
        <dbReference type="EMBL" id="SMP15582.1"/>
    </source>
</evidence>
<comment type="caution">
    <text evidence="1">The sequence shown here is derived from an EMBL/GenBank/DDBJ whole genome shotgun (WGS) entry which is preliminary data.</text>
</comment>
<organism evidence="1 2">
    <name type="scientific">Roseibium denhamense</name>
    <dbReference type="NCBI Taxonomy" id="76305"/>
    <lineage>
        <taxon>Bacteria</taxon>
        <taxon>Pseudomonadati</taxon>
        <taxon>Pseudomonadota</taxon>
        <taxon>Alphaproteobacteria</taxon>
        <taxon>Hyphomicrobiales</taxon>
        <taxon>Stappiaceae</taxon>
        <taxon>Roseibium</taxon>
    </lineage>
</organism>
<name>A0ABY1NQC7_9HYPH</name>
<dbReference type="EMBL" id="FXTT01000002">
    <property type="protein sequence ID" value="SMP15582.1"/>
    <property type="molecule type" value="Genomic_DNA"/>
</dbReference>
<dbReference type="RefSeq" id="WP_155194573.1">
    <property type="nucleotide sequence ID" value="NZ_BAAAEA010000003.1"/>
</dbReference>
<accession>A0ABY1NQC7</accession>
<keyword evidence="2" id="KW-1185">Reference proteome</keyword>
<proteinExistence type="predicted"/>
<gene>
    <name evidence="1" type="ORF">SAMN06265374_1596</name>
</gene>
<evidence type="ECO:0000313" key="2">
    <source>
        <dbReference type="Proteomes" id="UP001157914"/>
    </source>
</evidence>